<protein>
    <recommendedName>
        <fullName evidence="8">Ropporin-1-like protein</fullName>
    </recommendedName>
</protein>
<evidence type="ECO:0000256" key="4">
    <source>
        <dbReference type="ARBA" id="ARBA00023273"/>
    </source>
</evidence>
<dbReference type="EMBL" id="JAWZYT010000734">
    <property type="protein sequence ID" value="KAK4319640.1"/>
    <property type="molecule type" value="Genomic_DNA"/>
</dbReference>
<comment type="similarity">
    <text evidence="5">Belongs to the ropporin family.</text>
</comment>
<sequence>MVMVSDARVPASLPVILKDYTKAAIRTQPKDLLIWSAAYFRALTEDKVLPVKERLEFPIPESDNGVSPGIMRVLHRQLSGEGSVSWEQLQEVCVAMSVAEETAQDAWQRAGGGDGGTVDWEHILSHLAALSTHSTLEALQLVMAAVTEDPVGRRVENSTLINHYNRIHTHTNITPTDQYMEVVSYLNDIANYQEGYLMPSDLTRPSCPVIH</sequence>
<comment type="caution">
    <text evidence="6">The sequence shown here is derived from an EMBL/GenBank/DDBJ whole genome shotgun (WGS) entry which is preliminary data.</text>
</comment>
<keyword evidence="2" id="KW-0282">Flagellum</keyword>
<comment type="subcellular location">
    <subcellularLocation>
        <location evidence="1">Cell projection</location>
        <location evidence="1">Cilium</location>
        <location evidence="1">Flagellum</location>
    </subcellularLocation>
</comment>
<organism evidence="6 7">
    <name type="scientific">Petrolisthes manimaculis</name>
    <dbReference type="NCBI Taxonomy" id="1843537"/>
    <lineage>
        <taxon>Eukaryota</taxon>
        <taxon>Metazoa</taxon>
        <taxon>Ecdysozoa</taxon>
        <taxon>Arthropoda</taxon>
        <taxon>Crustacea</taxon>
        <taxon>Multicrustacea</taxon>
        <taxon>Malacostraca</taxon>
        <taxon>Eumalacostraca</taxon>
        <taxon>Eucarida</taxon>
        <taxon>Decapoda</taxon>
        <taxon>Pleocyemata</taxon>
        <taxon>Anomura</taxon>
        <taxon>Galatheoidea</taxon>
        <taxon>Porcellanidae</taxon>
        <taxon>Petrolisthes</taxon>
    </lineage>
</organism>
<keyword evidence="3" id="KW-0969">Cilium</keyword>
<dbReference type="Gene3D" id="1.20.890.10">
    <property type="entry name" value="cAMP-dependent protein kinase regulatory subunit, dimerization-anchoring domain"/>
    <property type="match status" value="1"/>
</dbReference>
<dbReference type="Proteomes" id="UP001292094">
    <property type="component" value="Unassembled WGS sequence"/>
</dbReference>
<dbReference type="SUPFAM" id="SSF47391">
    <property type="entry name" value="Dimerization-anchoring domain of cAMP-dependent PK regulatory subunit"/>
    <property type="match status" value="1"/>
</dbReference>
<reference evidence="6" key="1">
    <citation type="submission" date="2023-11" db="EMBL/GenBank/DDBJ databases">
        <title>Genome assemblies of two species of porcelain crab, Petrolisthes cinctipes and Petrolisthes manimaculis (Anomura: Porcellanidae).</title>
        <authorList>
            <person name="Angst P."/>
        </authorList>
    </citation>
    <scope>NUCLEOTIDE SEQUENCE</scope>
    <source>
        <strain evidence="6">PB745_02</strain>
        <tissue evidence="6">Gill</tissue>
    </source>
</reference>
<proteinExistence type="inferred from homology"/>
<dbReference type="PANTHER" id="PTHR14952:SF9">
    <property type="entry name" value="EF-HAND DOMAIN-CONTAINING PROTEIN"/>
    <property type="match status" value="1"/>
</dbReference>
<dbReference type="GO" id="GO:0031514">
    <property type="term" value="C:motile cilium"/>
    <property type="evidence" value="ECO:0007669"/>
    <property type="project" value="UniProtKB-SubCell"/>
</dbReference>
<evidence type="ECO:0000256" key="5">
    <source>
        <dbReference type="ARBA" id="ARBA00035651"/>
    </source>
</evidence>
<dbReference type="AlphaFoldDB" id="A0AAE1UHW4"/>
<accession>A0AAE1UHW4</accession>
<keyword evidence="4" id="KW-0966">Cell projection</keyword>
<keyword evidence="7" id="KW-1185">Reference proteome</keyword>
<gene>
    <name evidence="6" type="ORF">Pmani_009424</name>
</gene>
<evidence type="ECO:0000256" key="3">
    <source>
        <dbReference type="ARBA" id="ARBA00023069"/>
    </source>
</evidence>
<evidence type="ECO:0000256" key="2">
    <source>
        <dbReference type="ARBA" id="ARBA00022846"/>
    </source>
</evidence>
<evidence type="ECO:0008006" key="8">
    <source>
        <dbReference type="Google" id="ProtNLM"/>
    </source>
</evidence>
<evidence type="ECO:0000313" key="7">
    <source>
        <dbReference type="Proteomes" id="UP001292094"/>
    </source>
</evidence>
<dbReference type="PANTHER" id="PTHR14952">
    <property type="entry name" value="ROPPORIN-1-LIKE PROTEIN"/>
    <property type="match status" value="1"/>
</dbReference>
<evidence type="ECO:0000256" key="1">
    <source>
        <dbReference type="ARBA" id="ARBA00004230"/>
    </source>
</evidence>
<evidence type="ECO:0000313" key="6">
    <source>
        <dbReference type="EMBL" id="KAK4319640.1"/>
    </source>
</evidence>
<name>A0AAE1UHW4_9EUCA</name>